<dbReference type="InterPro" id="IPR050228">
    <property type="entry name" value="Carboxylesterase_BioH"/>
</dbReference>
<dbReference type="InterPro" id="IPR022742">
    <property type="entry name" value="Hydrolase_4"/>
</dbReference>
<accession>A0A0F4JDX7</accession>
<dbReference type="SUPFAM" id="SSF53474">
    <property type="entry name" value="alpha/beta-Hydrolases"/>
    <property type="match status" value="1"/>
</dbReference>
<dbReference type="PANTHER" id="PTHR43194">
    <property type="entry name" value="HYDROLASE ALPHA/BETA FOLD FAMILY"/>
    <property type="match status" value="1"/>
</dbReference>
<dbReference type="Gene3D" id="3.40.50.1820">
    <property type="entry name" value="alpha/beta hydrolase"/>
    <property type="match status" value="1"/>
</dbReference>
<proteinExistence type="predicted"/>
<organism evidence="2 3">
    <name type="scientific">Streptomyces katrae</name>
    <dbReference type="NCBI Taxonomy" id="68223"/>
    <lineage>
        <taxon>Bacteria</taxon>
        <taxon>Bacillati</taxon>
        <taxon>Actinomycetota</taxon>
        <taxon>Actinomycetes</taxon>
        <taxon>Kitasatosporales</taxon>
        <taxon>Streptomycetaceae</taxon>
        <taxon>Streptomyces</taxon>
    </lineage>
</organism>
<dbReference type="PANTHER" id="PTHR43194:SF2">
    <property type="entry name" value="PEROXISOMAL MEMBRANE PROTEIN LPX1"/>
    <property type="match status" value="1"/>
</dbReference>
<name>A0A0F4JDX7_9ACTN</name>
<gene>
    <name evidence="2" type="ORF">VR44_18630</name>
</gene>
<dbReference type="InterPro" id="IPR029058">
    <property type="entry name" value="AB_hydrolase_fold"/>
</dbReference>
<keyword evidence="2" id="KW-0560">Oxidoreductase</keyword>
<dbReference type="EMBL" id="JZWV01000511">
    <property type="protein sequence ID" value="KJY31191.1"/>
    <property type="molecule type" value="Genomic_DNA"/>
</dbReference>
<dbReference type="Pfam" id="PF12146">
    <property type="entry name" value="Hydrolase_4"/>
    <property type="match status" value="1"/>
</dbReference>
<feature type="domain" description="Serine aminopeptidase S33" evidence="1">
    <location>
        <begin position="67"/>
        <end position="188"/>
    </location>
</feature>
<protein>
    <submittedName>
        <fullName evidence="2">Aromatic ring-opening dioxygenase LigA</fullName>
    </submittedName>
</protein>
<dbReference type="Proteomes" id="UP000033551">
    <property type="component" value="Unassembled WGS sequence"/>
</dbReference>
<dbReference type="AlphaFoldDB" id="A0A0F4JDX7"/>
<sequence length="296" mass="32226">MSGLLPALAVPAAPVYGALLSYLVYHPPRRPHHKHPRDFGLPLEEVAVPLPGGGRTLHVWLCRGGTDRVVVIGHGIGLSKSASLAQAAFLHEAGYTVALFDHRNHGLSDSDKAFWGLSERHTDDVVAVVDHLRGSDGYQDARFAVFGFSFSTFPSLYLLRRPDRPVDAIVCDSGPALELEPLFRNFLRAKGLPVPRPLRSGPSWAVLTAVFSRLGTAMLRAQWPPPAEGAYLDTPVLILAGEDDSIIPVEGARALAARYPRAEIEVLPGTEHLQGMKTDPDRYRTAVLDFLKRALG</sequence>
<dbReference type="GO" id="GO:0051213">
    <property type="term" value="F:dioxygenase activity"/>
    <property type="evidence" value="ECO:0007669"/>
    <property type="project" value="UniProtKB-KW"/>
</dbReference>
<evidence type="ECO:0000313" key="3">
    <source>
        <dbReference type="Proteomes" id="UP000033551"/>
    </source>
</evidence>
<evidence type="ECO:0000313" key="2">
    <source>
        <dbReference type="EMBL" id="KJY31191.1"/>
    </source>
</evidence>
<reference evidence="2 3" key="1">
    <citation type="submission" date="2015-02" db="EMBL/GenBank/DDBJ databases">
        <authorList>
            <person name="Ju K.-S."/>
            <person name="Doroghazi J.R."/>
            <person name="Metcalf W."/>
        </authorList>
    </citation>
    <scope>NUCLEOTIDE SEQUENCE [LARGE SCALE GENOMIC DNA]</scope>
    <source>
        <strain evidence="2 3">NRRL ISP-5550</strain>
    </source>
</reference>
<evidence type="ECO:0000259" key="1">
    <source>
        <dbReference type="Pfam" id="PF12146"/>
    </source>
</evidence>
<comment type="caution">
    <text evidence="2">The sequence shown here is derived from an EMBL/GenBank/DDBJ whole genome shotgun (WGS) entry which is preliminary data.</text>
</comment>
<dbReference type="PATRIC" id="fig|68223.7.peg.8335"/>
<keyword evidence="3" id="KW-1185">Reference proteome</keyword>
<keyword evidence="2" id="KW-0223">Dioxygenase</keyword>